<feature type="domain" description="Peptidoglycan binding-like" evidence="1">
    <location>
        <begin position="148"/>
        <end position="204"/>
    </location>
</feature>
<accession>A0A951QCF7</accession>
<dbReference type="SUPFAM" id="SSF47090">
    <property type="entry name" value="PGBD-like"/>
    <property type="match status" value="4"/>
</dbReference>
<name>A0A951QCF7_9CYAN</name>
<protein>
    <submittedName>
        <fullName evidence="2">Peptidoglycan-binding protein</fullName>
    </submittedName>
</protein>
<feature type="domain" description="Peptidoglycan binding-like" evidence="1">
    <location>
        <begin position="72"/>
        <end position="127"/>
    </location>
</feature>
<evidence type="ECO:0000313" key="2">
    <source>
        <dbReference type="EMBL" id="MBW4659349.1"/>
    </source>
</evidence>
<dbReference type="Pfam" id="PF01471">
    <property type="entry name" value="PG_binding_1"/>
    <property type="match status" value="4"/>
</dbReference>
<comment type="caution">
    <text evidence="2">The sequence shown here is derived from an EMBL/GenBank/DDBJ whole genome shotgun (WGS) entry which is preliminary data.</text>
</comment>
<proteinExistence type="predicted"/>
<feature type="domain" description="Peptidoglycan binding-like" evidence="1">
    <location>
        <begin position="301"/>
        <end position="356"/>
    </location>
</feature>
<organism evidence="2 3">
    <name type="scientific">Drouetiella hepatica Uher 2000/2452</name>
    <dbReference type="NCBI Taxonomy" id="904376"/>
    <lineage>
        <taxon>Bacteria</taxon>
        <taxon>Bacillati</taxon>
        <taxon>Cyanobacteriota</taxon>
        <taxon>Cyanophyceae</taxon>
        <taxon>Oculatellales</taxon>
        <taxon>Oculatellaceae</taxon>
        <taxon>Drouetiella</taxon>
    </lineage>
</organism>
<dbReference type="InterPro" id="IPR002477">
    <property type="entry name" value="Peptidoglycan-bd-like"/>
</dbReference>
<reference evidence="2" key="2">
    <citation type="journal article" date="2022" name="Microbiol. Resour. Announc.">
        <title>Metagenome Sequencing to Explore Phylogenomics of Terrestrial Cyanobacteria.</title>
        <authorList>
            <person name="Ward R.D."/>
            <person name="Stajich J.E."/>
            <person name="Johansen J.R."/>
            <person name="Huntemann M."/>
            <person name="Clum A."/>
            <person name="Foster B."/>
            <person name="Foster B."/>
            <person name="Roux S."/>
            <person name="Palaniappan K."/>
            <person name="Varghese N."/>
            <person name="Mukherjee S."/>
            <person name="Reddy T.B.K."/>
            <person name="Daum C."/>
            <person name="Copeland A."/>
            <person name="Chen I.A."/>
            <person name="Ivanova N.N."/>
            <person name="Kyrpides N.C."/>
            <person name="Shapiro N."/>
            <person name="Eloe-Fadrosh E.A."/>
            <person name="Pietrasiak N."/>
        </authorList>
    </citation>
    <scope>NUCLEOTIDE SEQUENCE</scope>
    <source>
        <strain evidence="2">UHER 2000/2452</strain>
    </source>
</reference>
<dbReference type="Proteomes" id="UP000757435">
    <property type="component" value="Unassembled WGS sequence"/>
</dbReference>
<sequence>METFAYLQVAEDYENPESKELVFLKDGLAALNSLSGMKLPSQTLFVLLGVASSAFILNIASAAQAALYRGDSGSDVTYLQNLLNDNGYSVPVTGYYGSQTESQVYSFQYDRYLTSDGVAGSATMSALEGFLGVAPDPGSSGALRFGSSGSAVTDLQYALSSAGYFSGPYTGYFGSTTEQAVISFQYDNYLTADGIAGSATLAALGTGGFQPILPGGGSTYRFGDSGAGVSNIQSLLGSLGYAVPVTGYFGTQTEQAVINFQSYSGLVADGIVGSNTLAAMEGSSFQPIRPGVGSTYRFGDSGAGVSSIQDLLNANGYSVSITGYFGSVTEQQVISFQANNGISADGIVGPQTYAALLSR</sequence>
<reference evidence="2" key="1">
    <citation type="submission" date="2021-05" db="EMBL/GenBank/DDBJ databases">
        <authorList>
            <person name="Pietrasiak N."/>
            <person name="Ward R."/>
            <person name="Stajich J.E."/>
            <person name="Kurbessoian T."/>
        </authorList>
    </citation>
    <scope>NUCLEOTIDE SEQUENCE</scope>
    <source>
        <strain evidence="2">UHER 2000/2452</strain>
    </source>
</reference>
<dbReference type="Gene3D" id="1.10.101.10">
    <property type="entry name" value="PGBD-like superfamily/PGBD"/>
    <property type="match status" value="4"/>
</dbReference>
<dbReference type="InterPro" id="IPR036366">
    <property type="entry name" value="PGBDSf"/>
</dbReference>
<gene>
    <name evidence="2" type="ORF">KME15_11790</name>
</gene>
<feature type="domain" description="Peptidoglycan binding-like" evidence="1">
    <location>
        <begin position="225"/>
        <end position="280"/>
    </location>
</feature>
<evidence type="ECO:0000313" key="3">
    <source>
        <dbReference type="Proteomes" id="UP000757435"/>
    </source>
</evidence>
<evidence type="ECO:0000259" key="1">
    <source>
        <dbReference type="Pfam" id="PF01471"/>
    </source>
</evidence>
<dbReference type="EMBL" id="JAHHHD010000011">
    <property type="protein sequence ID" value="MBW4659349.1"/>
    <property type="molecule type" value="Genomic_DNA"/>
</dbReference>
<dbReference type="AlphaFoldDB" id="A0A951QCF7"/>
<dbReference type="InterPro" id="IPR036365">
    <property type="entry name" value="PGBD-like_sf"/>
</dbReference>